<gene>
    <name evidence="2" type="ORF">Tci_047422</name>
</gene>
<feature type="region of interest" description="Disordered" evidence="1">
    <location>
        <begin position="184"/>
        <end position="226"/>
    </location>
</feature>
<feature type="compositionally biased region" description="Acidic residues" evidence="1">
    <location>
        <begin position="84"/>
        <end position="95"/>
    </location>
</feature>
<dbReference type="EMBL" id="BKCJ010007082">
    <property type="protein sequence ID" value="GEU75444.1"/>
    <property type="molecule type" value="Genomic_DNA"/>
</dbReference>
<evidence type="ECO:0000256" key="1">
    <source>
        <dbReference type="SAM" id="MobiDB-lite"/>
    </source>
</evidence>
<comment type="caution">
    <text evidence="2">The sequence shown here is derived from an EMBL/GenBank/DDBJ whole genome shotgun (WGS) entry which is preliminary data.</text>
</comment>
<feature type="compositionally biased region" description="Polar residues" evidence="1">
    <location>
        <begin position="199"/>
        <end position="216"/>
    </location>
</feature>
<sequence length="299" mass="34157">MKRSEVVKRSDVVKGSEVVKALHAKWCAKVIAIEESKNLTSLSLDELIGNLKVYEVIIKKDSEMVKGKREQNRSLALKAKRESSDEDSLTSDSEDEKYAMATRRQPSPSSSLSRSHVVFIVVEEQYNLAYVFVRRTECARSNLTANLPYGMFLTHLYRHIMEYYPHLDNGIYNVVDRVMHPLALKQTRKPQSDRGKARQSVSSTSAHHNRGSSSRQGDNDEDDGAFRAKTLSPTTYLNSLKPLDYQQYDIPSSSKKDDDLLFECQTDLLNQTQQMHKELRGGFKSFGKALRKVFEKKKK</sequence>
<feature type="region of interest" description="Disordered" evidence="1">
    <location>
        <begin position="69"/>
        <end position="111"/>
    </location>
</feature>
<proteinExistence type="predicted"/>
<evidence type="ECO:0000313" key="2">
    <source>
        <dbReference type="EMBL" id="GEU75444.1"/>
    </source>
</evidence>
<reference evidence="2" key="1">
    <citation type="journal article" date="2019" name="Sci. Rep.">
        <title>Draft genome of Tanacetum cinerariifolium, the natural source of mosquito coil.</title>
        <authorList>
            <person name="Yamashiro T."/>
            <person name="Shiraishi A."/>
            <person name="Satake H."/>
            <person name="Nakayama K."/>
        </authorList>
    </citation>
    <scope>NUCLEOTIDE SEQUENCE</scope>
</reference>
<organism evidence="2">
    <name type="scientific">Tanacetum cinerariifolium</name>
    <name type="common">Dalmatian daisy</name>
    <name type="synonym">Chrysanthemum cinerariifolium</name>
    <dbReference type="NCBI Taxonomy" id="118510"/>
    <lineage>
        <taxon>Eukaryota</taxon>
        <taxon>Viridiplantae</taxon>
        <taxon>Streptophyta</taxon>
        <taxon>Embryophyta</taxon>
        <taxon>Tracheophyta</taxon>
        <taxon>Spermatophyta</taxon>
        <taxon>Magnoliopsida</taxon>
        <taxon>eudicotyledons</taxon>
        <taxon>Gunneridae</taxon>
        <taxon>Pentapetalae</taxon>
        <taxon>asterids</taxon>
        <taxon>campanulids</taxon>
        <taxon>Asterales</taxon>
        <taxon>Asteraceae</taxon>
        <taxon>Asteroideae</taxon>
        <taxon>Anthemideae</taxon>
        <taxon>Anthemidinae</taxon>
        <taxon>Tanacetum</taxon>
    </lineage>
</organism>
<protein>
    <submittedName>
        <fullName evidence="2">Transposase, Ptta/En/Spm, transposase, Tnp1/En/Spm-like protein</fullName>
    </submittedName>
</protein>
<accession>A0A6L2MT33</accession>
<name>A0A6L2MT33_TANCI</name>
<dbReference type="AlphaFoldDB" id="A0A6L2MT33"/>